<gene>
    <name evidence="2" type="ORF">SMN809_LOCUS60148</name>
</gene>
<dbReference type="EMBL" id="CAJOBI010232740">
    <property type="protein sequence ID" value="CAF5068316.1"/>
    <property type="molecule type" value="Genomic_DNA"/>
</dbReference>
<evidence type="ECO:0000313" key="2">
    <source>
        <dbReference type="EMBL" id="CAF5068316.1"/>
    </source>
</evidence>
<accession>A0A8S3EMR7</accession>
<evidence type="ECO:0000256" key="1">
    <source>
        <dbReference type="SAM" id="MobiDB-lite"/>
    </source>
</evidence>
<protein>
    <submittedName>
        <fullName evidence="2">Uncharacterized protein</fullName>
    </submittedName>
</protein>
<feature type="compositionally biased region" description="Basic and acidic residues" evidence="1">
    <location>
        <begin position="25"/>
        <end position="51"/>
    </location>
</feature>
<feature type="non-terminal residue" evidence="2">
    <location>
        <position position="1"/>
    </location>
</feature>
<proteinExistence type="predicted"/>
<reference evidence="2" key="1">
    <citation type="submission" date="2021-02" db="EMBL/GenBank/DDBJ databases">
        <authorList>
            <person name="Nowell W R."/>
        </authorList>
    </citation>
    <scope>NUCLEOTIDE SEQUENCE</scope>
</reference>
<dbReference type="Proteomes" id="UP000676336">
    <property type="component" value="Unassembled WGS sequence"/>
</dbReference>
<feature type="compositionally biased region" description="Basic and acidic residues" evidence="1">
    <location>
        <begin position="1"/>
        <end position="11"/>
    </location>
</feature>
<organism evidence="2 3">
    <name type="scientific">Rotaria magnacalcarata</name>
    <dbReference type="NCBI Taxonomy" id="392030"/>
    <lineage>
        <taxon>Eukaryota</taxon>
        <taxon>Metazoa</taxon>
        <taxon>Spiralia</taxon>
        <taxon>Gnathifera</taxon>
        <taxon>Rotifera</taxon>
        <taxon>Eurotatoria</taxon>
        <taxon>Bdelloidea</taxon>
        <taxon>Philodinida</taxon>
        <taxon>Philodinidae</taxon>
        <taxon>Rotaria</taxon>
    </lineage>
</organism>
<feature type="non-terminal residue" evidence="2">
    <location>
        <position position="51"/>
    </location>
</feature>
<evidence type="ECO:0000313" key="3">
    <source>
        <dbReference type="Proteomes" id="UP000676336"/>
    </source>
</evidence>
<feature type="compositionally biased region" description="Acidic residues" evidence="1">
    <location>
        <begin position="12"/>
        <end position="24"/>
    </location>
</feature>
<dbReference type="AlphaFoldDB" id="A0A8S3EMR7"/>
<feature type="region of interest" description="Disordered" evidence="1">
    <location>
        <begin position="1"/>
        <end position="51"/>
    </location>
</feature>
<name>A0A8S3EMR7_9BILA</name>
<comment type="caution">
    <text evidence="2">The sequence shown here is derived from an EMBL/GenBank/DDBJ whole genome shotgun (WGS) entry which is preliminary data.</text>
</comment>
<sequence length="51" mass="5833">KTSNEEQHVNTDNDDDDDDDDDDGEIKNLSKHVETLSKEKITTTNNESRKV</sequence>